<organism evidence="1">
    <name type="scientific">Rhizophora mucronata</name>
    <name type="common">Asiatic mangrove</name>
    <dbReference type="NCBI Taxonomy" id="61149"/>
    <lineage>
        <taxon>Eukaryota</taxon>
        <taxon>Viridiplantae</taxon>
        <taxon>Streptophyta</taxon>
        <taxon>Embryophyta</taxon>
        <taxon>Tracheophyta</taxon>
        <taxon>Spermatophyta</taxon>
        <taxon>Magnoliopsida</taxon>
        <taxon>eudicotyledons</taxon>
        <taxon>Gunneridae</taxon>
        <taxon>Pentapetalae</taxon>
        <taxon>rosids</taxon>
        <taxon>fabids</taxon>
        <taxon>Malpighiales</taxon>
        <taxon>Rhizophoraceae</taxon>
        <taxon>Rhizophora</taxon>
    </lineage>
</organism>
<sequence length="80" mass="8212">MAESFAGATISSSEDESLSSELSSESALFLIATAVAFLLDKAFAGVSLLSSDDSSESLSSDSELSLDSAFFLVVTTGTIF</sequence>
<dbReference type="AlphaFoldDB" id="A0A2P2LPM5"/>
<reference evidence="1" key="1">
    <citation type="submission" date="2018-02" db="EMBL/GenBank/DDBJ databases">
        <title>Rhizophora mucronata_Transcriptome.</title>
        <authorList>
            <person name="Meera S.P."/>
            <person name="Sreeshan A."/>
            <person name="Augustine A."/>
        </authorList>
    </citation>
    <scope>NUCLEOTIDE SEQUENCE</scope>
    <source>
        <tissue evidence="1">Leaf</tissue>
    </source>
</reference>
<protein>
    <submittedName>
        <fullName evidence="1">Nucleolin 2 isoform X4</fullName>
    </submittedName>
</protein>
<dbReference type="EMBL" id="GGEC01039441">
    <property type="protein sequence ID" value="MBX19925.1"/>
    <property type="molecule type" value="Transcribed_RNA"/>
</dbReference>
<evidence type="ECO:0000313" key="1">
    <source>
        <dbReference type="EMBL" id="MBX19925.1"/>
    </source>
</evidence>
<name>A0A2P2LPM5_RHIMU</name>
<proteinExistence type="predicted"/>
<accession>A0A2P2LPM5</accession>